<dbReference type="Pfam" id="PF14103">
    <property type="entry name" value="DUF4276"/>
    <property type="match status" value="1"/>
</dbReference>
<evidence type="ECO:0000313" key="2">
    <source>
        <dbReference type="EMBL" id="VFJ94053.1"/>
    </source>
</evidence>
<dbReference type="EMBL" id="CAADFG010000065">
    <property type="protein sequence ID" value="VFJ94053.1"/>
    <property type="molecule type" value="Genomic_DNA"/>
</dbReference>
<accession>A0A450V934</accession>
<dbReference type="AlphaFoldDB" id="A0A450V934"/>
<reference evidence="3" key="1">
    <citation type="submission" date="2019-02" db="EMBL/GenBank/DDBJ databases">
        <authorList>
            <person name="Gruber-Vodicka R. H."/>
            <person name="Seah K. B. B."/>
        </authorList>
    </citation>
    <scope>NUCLEOTIDE SEQUENCE</scope>
    <source>
        <strain evidence="3">BECK_SA2B12</strain>
        <strain evidence="2">BECK_SA2B15</strain>
        <strain evidence="1">BECK_SA2B20</strain>
    </source>
</reference>
<dbReference type="InterPro" id="IPR025455">
    <property type="entry name" value="DUF4276"/>
</dbReference>
<organism evidence="3">
    <name type="scientific">Candidatus Kentrum eta</name>
    <dbReference type="NCBI Taxonomy" id="2126337"/>
    <lineage>
        <taxon>Bacteria</taxon>
        <taxon>Pseudomonadati</taxon>
        <taxon>Pseudomonadota</taxon>
        <taxon>Gammaproteobacteria</taxon>
        <taxon>Candidatus Kentrum</taxon>
    </lineage>
</organism>
<evidence type="ECO:0008006" key="4">
    <source>
        <dbReference type="Google" id="ProtNLM"/>
    </source>
</evidence>
<proteinExistence type="predicted"/>
<evidence type="ECO:0000313" key="3">
    <source>
        <dbReference type="EMBL" id="VFK01256.1"/>
    </source>
</evidence>
<gene>
    <name evidence="2" type="ORF">BECKH772A_GA0070896_1006513</name>
    <name evidence="1" type="ORF">BECKH772B_GA0070898_1004713</name>
    <name evidence="3" type="ORF">BECKH772C_GA0070978_1006112</name>
</gene>
<protein>
    <recommendedName>
        <fullName evidence="4">DUF4276 family protein</fullName>
    </recommendedName>
</protein>
<evidence type="ECO:0000313" key="1">
    <source>
        <dbReference type="EMBL" id="VFJ93615.1"/>
    </source>
</evidence>
<dbReference type="EMBL" id="CAADFJ010000061">
    <property type="protein sequence ID" value="VFK01256.1"/>
    <property type="molecule type" value="Genomic_DNA"/>
</dbReference>
<dbReference type="EMBL" id="CAADFI010000047">
    <property type="protein sequence ID" value="VFJ93615.1"/>
    <property type="molecule type" value="Genomic_DNA"/>
</dbReference>
<sequence length="211" mass="23746">MIPVAAIVEGHGEVKALPVLLRRMGPWLSPQCQFSALHPIRVHRDRFLNNEGEFRHTLRLAANKSGDNGWILVLLDADDDCPAKLGPQTLERAKAIVPHRRLSVVLANREFEAWFLAAAYSLDGKRGFSCSEEPVFDPDTLRNAKGWIGEHMSSDRKYREITDQPAFAAMFDLEAAHTRSRSFRKLCDEFVKCGSSQKTFQGHNGTDSRTI</sequence>
<name>A0A450V934_9GAMM</name>